<dbReference type="Gene3D" id="1.20.1270.90">
    <property type="entry name" value="AF1782-like"/>
    <property type="match status" value="4"/>
</dbReference>
<evidence type="ECO:0000313" key="14">
    <source>
        <dbReference type="Proteomes" id="UP001298681"/>
    </source>
</evidence>
<dbReference type="SUPFAM" id="SSF49785">
    <property type="entry name" value="Galactose-binding domain-like"/>
    <property type="match status" value="1"/>
</dbReference>
<evidence type="ECO:0000256" key="9">
    <source>
        <dbReference type="SAM" id="MobiDB-lite"/>
    </source>
</evidence>
<dbReference type="PANTHER" id="PTHR46323">
    <property type="entry name" value="BETA-GALACTOSIDASE"/>
    <property type="match status" value="1"/>
</dbReference>
<dbReference type="EC" id="3.2.1.23" evidence="3"/>
<dbReference type="SUPFAM" id="SSF74650">
    <property type="entry name" value="Galactose mutarotase-like"/>
    <property type="match status" value="1"/>
</dbReference>
<feature type="compositionally biased region" description="Low complexity" evidence="9">
    <location>
        <begin position="2337"/>
        <end position="2352"/>
    </location>
</feature>
<dbReference type="SMART" id="SM00560">
    <property type="entry name" value="LamGL"/>
    <property type="match status" value="2"/>
</dbReference>
<protein>
    <recommendedName>
        <fullName evidence="3">beta-galactosidase</fullName>
        <ecNumber evidence="3">3.2.1.23</ecNumber>
    </recommendedName>
    <alternativeName>
        <fullName evidence="8">Lactase</fullName>
    </alternativeName>
</protein>
<evidence type="ECO:0000256" key="6">
    <source>
        <dbReference type="ARBA" id="ARBA00023157"/>
    </source>
</evidence>
<organism evidence="13 14">
    <name type="scientific">Anaeromassilibacillus senegalensis</name>
    <dbReference type="NCBI Taxonomy" id="1673717"/>
    <lineage>
        <taxon>Bacteria</taxon>
        <taxon>Bacillati</taxon>
        <taxon>Bacillota</taxon>
        <taxon>Clostridia</taxon>
        <taxon>Eubacteriales</taxon>
        <taxon>Acutalibacteraceae</taxon>
        <taxon>Anaeromassilibacillus</taxon>
    </lineage>
</organism>
<evidence type="ECO:0000313" key="13">
    <source>
        <dbReference type="EMBL" id="MCG4609424.1"/>
    </source>
</evidence>
<dbReference type="InterPro" id="IPR013320">
    <property type="entry name" value="ConA-like_dom_sf"/>
</dbReference>
<dbReference type="EMBL" id="JAKNHQ010000001">
    <property type="protein sequence ID" value="MCG4609424.1"/>
    <property type="molecule type" value="Genomic_DNA"/>
</dbReference>
<dbReference type="Pfam" id="PF00703">
    <property type="entry name" value="Glyco_hydro_2"/>
    <property type="match status" value="1"/>
</dbReference>
<comment type="catalytic activity">
    <reaction evidence="1">
        <text>Hydrolysis of terminal non-reducing beta-D-galactose residues in beta-D-galactosides.</text>
        <dbReference type="EC" id="3.2.1.23"/>
    </reaction>
</comment>
<dbReference type="InterPro" id="IPR036156">
    <property type="entry name" value="Beta-gal/glucu_dom_sf"/>
</dbReference>
<keyword evidence="5" id="KW-0378">Hydrolase</keyword>
<evidence type="ECO:0000256" key="3">
    <source>
        <dbReference type="ARBA" id="ARBA00012756"/>
    </source>
</evidence>
<dbReference type="Pfam" id="PF16353">
    <property type="entry name" value="LacZ_4"/>
    <property type="match status" value="1"/>
</dbReference>
<feature type="domain" description="LamG-like jellyroll fold" evidence="11">
    <location>
        <begin position="741"/>
        <end position="870"/>
    </location>
</feature>
<dbReference type="Gene3D" id="2.60.40.10">
    <property type="entry name" value="Immunoglobulins"/>
    <property type="match status" value="2"/>
</dbReference>
<evidence type="ECO:0000256" key="2">
    <source>
        <dbReference type="ARBA" id="ARBA00007401"/>
    </source>
</evidence>
<evidence type="ECO:0000256" key="1">
    <source>
        <dbReference type="ARBA" id="ARBA00001412"/>
    </source>
</evidence>
<dbReference type="InterPro" id="IPR032312">
    <property type="entry name" value="LacZ_4"/>
</dbReference>
<dbReference type="InterPro" id="IPR017853">
    <property type="entry name" value="GH"/>
</dbReference>
<gene>
    <name evidence="13" type="ORF">L0P57_00490</name>
</gene>
<dbReference type="InterPro" id="IPR006103">
    <property type="entry name" value="Glyco_hydro_2_cat"/>
</dbReference>
<evidence type="ECO:0000256" key="5">
    <source>
        <dbReference type="ARBA" id="ARBA00022801"/>
    </source>
</evidence>
<dbReference type="InterPro" id="IPR011013">
    <property type="entry name" value="Gal_mutarotase_sf_dom"/>
</dbReference>
<reference evidence="13 14" key="1">
    <citation type="submission" date="2022-01" db="EMBL/GenBank/DDBJ databases">
        <title>Collection of gut derived symbiotic bacterial strains cultured from healthy donors.</title>
        <authorList>
            <person name="Lin H."/>
            <person name="Kohout C."/>
            <person name="Waligurski E."/>
            <person name="Pamer E.G."/>
        </authorList>
    </citation>
    <scope>NUCLEOTIDE SEQUENCE [LARGE SCALE GENOMIC DNA]</scope>
    <source>
        <strain evidence="13 14">DFI.7.58</strain>
    </source>
</reference>
<dbReference type="InterPro" id="IPR006104">
    <property type="entry name" value="Glyco_hydro_2_N"/>
</dbReference>
<proteinExistence type="inferred from homology"/>
<dbReference type="Pfam" id="PF02836">
    <property type="entry name" value="Glyco_hydro_2_C"/>
    <property type="match status" value="2"/>
</dbReference>
<dbReference type="Pfam" id="PF02837">
    <property type="entry name" value="Glyco_hydro_2_N"/>
    <property type="match status" value="1"/>
</dbReference>
<dbReference type="Gene3D" id="2.60.120.260">
    <property type="entry name" value="Galactose-binding domain-like"/>
    <property type="match status" value="1"/>
</dbReference>
<sequence>MKSKKLVSLLLAALMTVSVGIQPAFAAGNDAGDPWDSDAQWPQLTRAASEMKPEDPKFTHKEWTGTTYTGLDGQQENAWDVVGINREPAATSTVPYESVDKAVTGAVDYAKDQSAYVQMLSGSGEKDWELVVVSNPEKAQKYLDEGFMNPDYEVKAEDGWYDVDVPRSWTRYEDCGDWDYSIYTNTQMPWQEGDNASVPQAPTNYNPVGFYRKEFTVNPSMLQENGRVLISFQGVESAYYVYVNGHEVGYSEDSYRPHEFDITDYLNPQGEVNTLAVEVHKFCDGTWMEDQDMIYDGGIFRDVYLYSTPLVHISDYRVITDLDETYTNADLQLSPVVTNYATQDVSNFAIDVQLFDAEGNDVFANDPMRIDLGAIAAGESATADASKLVRNPELWSAEYPNLYTLVLNLYDKTSGKLFESISQQLGFREIEFTRTEVDENYNRITTEYEPITINGQPLLFRGTNRHDTDPFGGKYVPKEVYEEDVKLMKEWNLNAIRTSHYSNDEYLYYLCDKYGLYMMGETNAECHAIMGQNDNINNYLDTILFDRQNTSYQTLKNQTAIVAWSIGNEMSYDRHGGDDIFPRAVWFFKDRDLTRPVHAEGLNQDCGTDMGSNMYPTVSTVQGYAGEGKMPYVMCEYDHAMGNAVGNIKEYWDAVRSSDNMLGGFIWDWVDQSRYIDLDSLPSQSNITERSNNAAVATMTGPTTVNDADDASLTGKSYSGYAVISGEANDVYNEVLSGEDANFTFEVMVKPDSTAMNSVFLAKGDSQVALKTRSSGAPGVEFFVYNGGWQSASFDLPSDWVGNWHQIAGTYDGSALRVYYDGNLMATTNGRFDIRTNSYDLGVGIDLEHNRTVDGEISIARIYNKALTAEELQAQNSQAPAIGATDDSVVLWLDYSEPITELESQYWDYYAEDYAQQNLYNEEMDGKFFGYGGDFGDSNNSGNFCVNGLVSPDRDPQPELYEVKYQYQSIWVTATENALVNRKVNIYNENNFTNVNDYEVQWKLLQDGEIIDEGTLTDEEANVAPKETKTVTIPYTMPAENERPAGAEYYLNIDFLLKEDTLWAEAGHEVAHEQLAIPASVPAVAPVISDKAVTVDTESDADYVLISGDGFSFKLNKTTGAMSNYVFRGEEIIEEGPAPDFWRAANDNDKNMDSTWKNANKNITLDEDGLTVSTAEDGRTVITTELTLNNAKGAKETVVYTIDGSGAVTVNFTLDATDTSMGQIMKVGSTMTLPAGYENITWYGNGPSEGYTDRCSYATVGVFDTTVTDSFYPFLRPQTSGNHNGVKWMALTGEEKPYGVLVAGKQDLEASALHFTMDELDAANHPYELTAPNEETYFHVDLISRGIGNASCGPDNLDQYKVPNNQAYTYEYTIIPYETASGDPMELSKPWRTLESFDQDAFDQQQAQAVEEAIDSIFVYSYDQLDEVEAVMNLYEGLTDAQKALVSNYSDLESALEEVSTLRGKAPYVKDQSNNAMDPVIPETATLIQDDTFGAAMTGYMPVPNDKGTDGGDLFKEVFAGKNPFTVEVWVKPSSNQRDYDMFLGKGDSCMGFRIRTSTIDFFIKANDGKWYTYEYEYNRDEVINKWNHIAGIYDGSNLYLYLNGEIVAQAADSSTGGVASNDTDFYIGYDSETGRSNSNQFAKVRVYNKALSADELNGQDAYDKAEAEAPAITPDNENVILWLDFATLGYNDVPVVDEDGVTLSPKNAEIVLGTDQEYTIVKAAPTATAKAGSARAAATMEDLQALLEQANGIDTSIYTESSVAILNAAINVANVVVATPGAAEAIIDSAYNMLKAAIEGLVWDDTYEVTSADWSIVDSFGREIEGASITPNPEDAGKATVSVGENVPVGTRIRVMATNINGNENLSAKTYASVVPVPEKTPYEKLQELYLEATKIHDAGQGEHLDTAWEAFESAYAAAGAALDNESATDAELLNALDTLQAAIDGLTVEEPSEHTLRVEYDSNVTLLVNGEKPPFADLLGSYTAEVMAGDEVTLTFATRLDGREFAAASVLVNGEETPVDIEALDSTKEFDYVLTMPNTETTVQLVSTVISKLALREAIANAETAMAGEEYATMIPSAKRNFDAAYAAAVAVEADKTALQDEIDEAWKNMLDAMFYLSFTAGDREGLAALLDLLPDLNEEDFTPNSWEAYEKAVTDAEALVDDEDALETEVEPAKQALQDAIAGLTFRADTSSLETLIAKAEEILADLDSYESSEEVKNAFIDALDAAKAMMENANATQKEVNACADDLTVAMANLRKTPDKDALEALIAQGEQADANDYTAVDYAALKAAIQTAKAVVAKADASSEEIVSAYNTLQARINATTEVEEPTKPDAGNSHKTSGSSSSKNNSNVYGSAGTAVVNQAVTAAQNVLAQASVYSDTTVSFSLKRGSAYCFKMTVVNGNGVAPSFTVGNGSVLKTQFVAQIGNDYYYRVYAVGTPGQSTGVYTTLPGQNAQQHCSVTIA</sequence>
<dbReference type="InterPro" id="IPR006102">
    <property type="entry name" value="Ig-like_GH2"/>
</dbReference>
<evidence type="ECO:0000256" key="4">
    <source>
        <dbReference type="ARBA" id="ARBA00022729"/>
    </source>
</evidence>
<dbReference type="PANTHER" id="PTHR46323:SF2">
    <property type="entry name" value="BETA-GALACTOSIDASE"/>
    <property type="match status" value="1"/>
</dbReference>
<dbReference type="PRINTS" id="PR00132">
    <property type="entry name" value="GLHYDRLASE2"/>
</dbReference>
<keyword evidence="6" id="KW-1015">Disulfide bond</keyword>
<dbReference type="SMART" id="SM01038">
    <property type="entry name" value="Bgal_small_N"/>
    <property type="match status" value="1"/>
</dbReference>
<feature type="region of interest" description="Disordered" evidence="9">
    <location>
        <begin position="2325"/>
        <end position="2352"/>
    </location>
</feature>
<name>A0ABS9MF50_9FIRM</name>
<dbReference type="InterPro" id="IPR050347">
    <property type="entry name" value="Bact_Beta-galactosidase"/>
</dbReference>
<evidence type="ECO:0000256" key="7">
    <source>
        <dbReference type="ARBA" id="ARBA00023295"/>
    </source>
</evidence>
<dbReference type="InterPro" id="IPR014718">
    <property type="entry name" value="GH-type_carb-bd"/>
</dbReference>
<keyword evidence="4 10" id="KW-0732">Signal</keyword>
<dbReference type="InterPro" id="IPR004199">
    <property type="entry name" value="B-gal_small/dom_5"/>
</dbReference>
<dbReference type="InterPro" id="IPR006101">
    <property type="entry name" value="Glyco_hydro_2"/>
</dbReference>
<dbReference type="SUPFAM" id="SSF49303">
    <property type="entry name" value="beta-Galactosidase/glucuronidase domain"/>
    <property type="match status" value="2"/>
</dbReference>
<accession>A0ABS9MF50</accession>
<feature type="chain" id="PRO_5046073443" description="beta-galactosidase" evidence="10">
    <location>
        <begin position="27"/>
        <end position="2465"/>
    </location>
</feature>
<dbReference type="Gene3D" id="1.20.1270.70">
    <property type="entry name" value="Designed single chain three-helix bundle"/>
    <property type="match status" value="2"/>
</dbReference>
<feature type="domain" description="Beta galactosidase small chain/" evidence="12">
    <location>
        <begin position="1105"/>
        <end position="1375"/>
    </location>
</feature>
<keyword evidence="7" id="KW-0326">Glycosidase</keyword>
<keyword evidence="14" id="KW-1185">Reference proteome</keyword>
<dbReference type="Gene3D" id="2.70.98.10">
    <property type="match status" value="1"/>
</dbReference>
<dbReference type="Gene3D" id="2.60.120.200">
    <property type="match status" value="2"/>
</dbReference>
<evidence type="ECO:0000259" key="12">
    <source>
        <dbReference type="SMART" id="SM01038"/>
    </source>
</evidence>
<dbReference type="Pfam" id="PF07554">
    <property type="entry name" value="FIVAR"/>
    <property type="match status" value="6"/>
</dbReference>
<comment type="caution">
    <text evidence="13">The sequence shown here is derived from an EMBL/GenBank/DDBJ whole genome shotgun (WGS) entry which is preliminary data.</text>
</comment>
<dbReference type="InterPro" id="IPR008979">
    <property type="entry name" value="Galactose-bd-like_sf"/>
</dbReference>
<feature type="signal peptide" evidence="10">
    <location>
        <begin position="1"/>
        <end position="26"/>
    </location>
</feature>
<dbReference type="Proteomes" id="UP001298681">
    <property type="component" value="Unassembled WGS sequence"/>
</dbReference>
<comment type="similarity">
    <text evidence="2">Belongs to the glycosyl hydrolase 2 family.</text>
</comment>
<dbReference type="SUPFAM" id="SSF49899">
    <property type="entry name" value="Concanavalin A-like lectins/glucanases"/>
    <property type="match status" value="2"/>
</dbReference>
<dbReference type="Pfam" id="PF13385">
    <property type="entry name" value="Laminin_G_3"/>
    <property type="match status" value="2"/>
</dbReference>
<evidence type="ECO:0000256" key="8">
    <source>
        <dbReference type="ARBA" id="ARBA00032230"/>
    </source>
</evidence>
<dbReference type="InterPro" id="IPR013783">
    <property type="entry name" value="Ig-like_fold"/>
</dbReference>
<evidence type="ECO:0000256" key="10">
    <source>
        <dbReference type="SAM" id="SignalP"/>
    </source>
</evidence>
<dbReference type="RefSeq" id="WP_237966238.1">
    <property type="nucleotide sequence ID" value="NZ_JAKNHQ010000001.1"/>
</dbReference>
<feature type="domain" description="LamG-like jellyroll fold" evidence="11">
    <location>
        <begin position="1523"/>
        <end position="1655"/>
    </location>
</feature>
<dbReference type="SUPFAM" id="SSF51445">
    <property type="entry name" value="(Trans)glycosidases"/>
    <property type="match status" value="2"/>
</dbReference>
<dbReference type="Pfam" id="PF02929">
    <property type="entry name" value="Bgal_small_N"/>
    <property type="match status" value="1"/>
</dbReference>
<dbReference type="InterPro" id="IPR006558">
    <property type="entry name" value="LamG-like"/>
</dbReference>
<evidence type="ECO:0000259" key="11">
    <source>
        <dbReference type="SMART" id="SM00560"/>
    </source>
</evidence>
<dbReference type="Gene3D" id="3.20.20.80">
    <property type="entry name" value="Glycosidases"/>
    <property type="match status" value="1"/>
</dbReference>